<reference evidence="3" key="1">
    <citation type="journal article" date="2021" name="PeerJ">
        <title>Extensive microbial diversity within the chicken gut microbiome revealed by metagenomics and culture.</title>
        <authorList>
            <person name="Gilroy R."/>
            <person name="Ravi A."/>
            <person name="Getino M."/>
            <person name="Pursley I."/>
            <person name="Horton D.L."/>
            <person name="Alikhan N.F."/>
            <person name="Baker D."/>
            <person name="Gharbi K."/>
            <person name="Hall N."/>
            <person name="Watson M."/>
            <person name="Adriaenssens E.M."/>
            <person name="Foster-Nyarko E."/>
            <person name="Jarju S."/>
            <person name="Secka A."/>
            <person name="Antonio M."/>
            <person name="Oren A."/>
            <person name="Chaudhuri R.R."/>
            <person name="La Ragione R."/>
            <person name="Hildebrand F."/>
            <person name="Pallen M.J."/>
        </authorList>
    </citation>
    <scope>NUCLEOTIDE SEQUENCE</scope>
    <source>
        <strain evidence="3">2189</strain>
    </source>
</reference>
<organism evidence="3 4">
    <name type="scientific">Candidatus Borkfalkia faecavium</name>
    <dbReference type="NCBI Taxonomy" id="2838508"/>
    <lineage>
        <taxon>Bacteria</taxon>
        <taxon>Bacillati</taxon>
        <taxon>Bacillota</taxon>
        <taxon>Clostridia</taxon>
        <taxon>Christensenellales</taxon>
        <taxon>Christensenellaceae</taxon>
        <taxon>Candidatus Borkfalkia</taxon>
    </lineage>
</organism>
<sequence length="229" mass="25607">MKNQIKSATRWLVLMLCAAFLLSFTAVLSGCGEEKTVTDVQMMMPPTKTEYIVGESFDPDGMVITALYSDGTRSEITDYTIDKTGPLALSDTEITITYQDYTLTQPITVINAGDKVVLTLANGVDRCELYADGTIYLGGGGGSLRKPNVAYWTWDGSELEIWIPLVTAGSSWGDQTIDPEPTKMELEYDEQNNIQFAYMLAGKWQMHYFIQYRDWSQVLTPDARYPIGQ</sequence>
<feature type="domain" description="Ig-like" evidence="2">
    <location>
        <begin position="45"/>
        <end position="109"/>
    </location>
</feature>
<dbReference type="Proteomes" id="UP000886847">
    <property type="component" value="Unassembled WGS sequence"/>
</dbReference>
<evidence type="ECO:0000256" key="1">
    <source>
        <dbReference type="SAM" id="SignalP"/>
    </source>
</evidence>
<dbReference type="EMBL" id="DXEW01000004">
    <property type="protein sequence ID" value="HIX49827.1"/>
    <property type="molecule type" value="Genomic_DNA"/>
</dbReference>
<dbReference type="PROSITE" id="PS51257">
    <property type="entry name" value="PROKAR_LIPOPROTEIN"/>
    <property type="match status" value="1"/>
</dbReference>
<reference evidence="3" key="2">
    <citation type="submission" date="2021-04" db="EMBL/GenBank/DDBJ databases">
        <authorList>
            <person name="Gilroy R."/>
        </authorList>
    </citation>
    <scope>NUCLEOTIDE SEQUENCE</scope>
    <source>
        <strain evidence="3">2189</strain>
    </source>
</reference>
<dbReference type="InterPro" id="IPR022038">
    <property type="entry name" value="Ig-like_bact"/>
</dbReference>
<evidence type="ECO:0000313" key="3">
    <source>
        <dbReference type="EMBL" id="HIX49827.1"/>
    </source>
</evidence>
<feature type="chain" id="PRO_5038897863" evidence="1">
    <location>
        <begin position="30"/>
        <end position="229"/>
    </location>
</feature>
<dbReference type="Gene3D" id="2.60.40.3630">
    <property type="match status" value="1"/>
</dbReference>
<accession>A0A9D1W018</accession>
<name>A0A9D1W018_9FIRM</name>
<gene>
    <name evidence="3" type="ORF">H9851_00890</name>
</gene>
<dbReference type="AlphaFoldDB" id="A0A9D1W018"/>
<proteinExistence type="predicted"/>
<keyword evidence="1" id="KW-0732">Signal</keyword>
<dbReference type="Pfam" id="PF07523">
    <property type="entry name" value="Big_3"/>
    <property type="match status" value="1"/>
</dbReference>
<feature type="signal peptide" evidence="1">
    <location>
        <begin position="1"/>
        <end position="29"/>
    </location>
</feature>
<protein>
    <submittedName>
        <fullName evidence="3">Bacterial Ig-like domain-containing protein</fullName>
    </submittedName>
</protein>
<comment type="caution">
    <text evidence="3">The sequence shown here is derived from an EMBL/GenBank/DDBJ whole genome shotgun (WGS) entry which is preliminary data.</text>
</comment>
<evidence type="ECO:0000313" key="4">
    <source>
        <dbReference type="Proteomes" id="UP000886847"/>
    </source>
</evidence>
<evidence type="ECO:0000259" key="2">
    <source>
        <dbReference type="Pfam" id="PF07523"/>
    </source>
</evidence>